<proteinExistence type="predicted"/>
<accession>A0A3E2HIW5</accession>
<evidence type="ECO:0008006" key="3">
    <source>
        <dbReference type="Google" id="ProtNLM"/>
    </source>
</evidence>
<dbReference type="STRING" id="5539.A0A3E2HIW5"/>
<feature type="non-terminal residue" evidence="1">
    <location>
        <position position="1"/>
    </location>
</feature>
<comment type="caution">
    <text evidence="1">The sequence shown here is derived from an EMBL/GenBank/DDBJ whole genome shotgun (WGS) entry which is preliminary data.</text>
</comment>
<feature type="non-terminal residue" evidence="1">
    <location>
        <position position="344"/>
    </location>
</feature>
<evidence type="ECO:0000313" key="1">
    <source>
        <dbReference type="EMBL" id="RFU33368.1"/>
    </source>
</evidence>
<gene>
    <name evidence="1" type="ORF">B7463_g2946</name>
</gene>
<evidence type="ECO:0000313" key="2">
    <source>
        <dbReference type="Proteomes" id="UP000258309"/>
    </source>
</evidence>
<dbReference type="OMA" id="GWAQCHY"/>
<dbReference type="InterPro" id="IPR011333">
    <property type="entry name" value="SKP1/BTB/POZ_sf"/>
</dbReference>
<dbReference type="Proteomes" id="UP000258309">
    <property type="component" value="Unassembled WGS sequence"/>
</dbReference>
<sequence length="344" mass="38880">MEGKKLETVEIDPHGDVRLLVKDDKGNSKILIASSKVMSLVCQPWRAMLGPDSKFREAQVKHMETIPFPDDDARAVEIMLYIAHLRFDKVPSKVDIDDLVEIAILADKYDAGHILQAWLGRWLNLVQPLMDTPGYEQQWLSISSIMGLPGAFVKVASRMILSSHVNEQKECITATGSVLEGDFVESILKARAVTIDKMLAELYSYTDSHPDRTSTMTSCTVESPIEGRRMCDTLIFGSFVSELIRLNFWPTKKTCSDILSGVEALRLQLEDIDLLFQRGHANCSFSNELNDRLKSISKPDQVFTLSDAEKRHLEFQRSKFPAYDDTIPEELLKIDVGEKEKLDK</sequence>
<protein>
    <recommendedName>
        <fullName evidence="3">BTB domain-containing protein</fullName>
    </recommendedName>
</protein>
<dbReference type="AlphaFoldDB" id="A0A3E2HIW5"/>
<keyword evidence="2" id="KW-1185">Reference proteome</keyword>
<name>A0A3E2HIW5_SCYLI</name>
<organism evidence="1 2">
    <name type="scientific">Scytalidium lignicola</name>
    <name type="common">Hyphomycete</name>
    <dbReference type="NCBI Taxonomy" id="5539"/>
    <lineage>
        <taxon>Eukaryota</taxon>
        <taxon>Fungi</taxon>
        <taxon>Dikarya</taxon>
        <taxon>Ascomycota</taxon>
        <taxon>Pezizomycotina</taxon>
        <taxon>Leotiomycetes</taxon>
        <taxon>Leotiomycetes incertae sedis</taxon>
        <taxon>Scytalidium</taxon>
    </lineage>
</organism>
<reference evidence="1 2" key="1">
    <citation type="submission" date="2018-05" db="EMBL/GenBank/DDBJ databases">
        <title>Draft genome sequence of Scytalidium lignicola DSM 105466, a ubiquitous saprotrophic fungus.</title>
        <authorList>
            <person name="Buettner E."/>
            <person name="Gebauer A.M."/>
            <person name="Hofrichter M."/>
            <person name="Liers C."/>
            <person name="Kellner H."/>
        </authorList>
    </citation>
    <scope>NUCLEOTIDE SEQUENCE [LARGE SCALE GENOMIC DNA]</scope>
    <source>
        <strain evidence="1 2">DSM 105466</strain>
    </source>
</reference>
<dbReference type="EMBL" id="NCSJ02000036">
    <property type="protein sequence ID" value="RFU33368.1"/>
    <property type="molecule type" value="Genomic_DNA"/>
</dbReference>
<dbReference type="OrthoDB" id="5275938at2759"/>
<dbReference type="Gene3D" id="3.30.710.10">
    <property type="entry name" value="Potassium Channel Kv1.1, Chain A"/>
    <property type="match status" value="1"/>
</dbReference>